<evidence type="ECO:0000313" key="1">
    <source>
        <dbReference type="EMBL" id="RMX81347.1"/>
    </source>
</evidence>
<accession>A0A3M6YNH8</accession>
<dbReference type="Proteomes" id="UP000281245">
    <property type="component" value="Unassembled WGS sequence"/>
</dbReference>
<dbReference type="EMBL" id="QWIJ01000525">
    <property type="protein sequence ID" value="RMX81347.1"/>
    <property type="molecule type" value="Genomic_DNA"/>
</dbReference>
<sequence>MTLDYKRFRTAELARFAHNRNLNVEVRPRQKRRCYLRALIDADNDTNFRFFDLPAEMRNSVYEHLLRLRDLQHGWRCYPEILATCKQVNREAREYLTVGNHSVVEMRLSPYFWPPKVAGARWVYRSRATVNGHAVIDDDYISSYWNRWDLWNVSPFVWPSVLLNSERIDVSIIIEGSPAVQNALCSKGCPILLNHGLYDLYHTLLEAGRMPDVAFTIRTATPGMSMETIFRFLSPLALFDAPKKLECVNTPAEVRWAAELSMATIESRFRFLRPVNQLKRWYALRKEAARLDCHRVKTGDWLISTKENYIEAFTAFKSFDGYMTVRKEHSFCTALNRLEAWLDQEEEFMMDRDILAQLEEREQSIAERRAKGITH</sequence>
<evidence type="ECO:0000313" key="3">
    <source>
        <dbReference type="Proteomes" id="UP000281245"/>
    </source>
</evidence>
<name>A0A3M6YNH8_HORWE</name>
<dbReference type="OrthoDB" id="5229512at2759"/>
<comment type="caution">
    <text evidence="2">The sequence shown here is derived from an EMBL/GenBank/DDBJ whole genome shotgun (WGS) entry which is preliminary data.</text>
</comment>
<protein>
    <submittedName>
        <fullName evidence="2">Uncharacterized protein</fullName>
    </submittedName>
</protein>
<dbReference type="VEuPathDB" id="FungiDB:BTJ68_05399"/>
<evidence type="ECO:0000313" key="4">
    <source>
        <dbReference type="Proteomes" id="UP000282582"/>
    </source>
</evidence>
<evidence type="ECO:0000313" key="2">
    <source>
        <dbReference type="EMBL" id="RMY04646.1"/>
    </source>
</evidence>
<organism evidence="2 4">
    <name type="scientific">Hortaea werneckii</name>
    <name type="common">Black yeast</name>
    <name type="synonym">Cladosporium werneckii</name>
    <dbReference type="NCBI Taxonomy" id="91943"/>
    <lineage>
        <taxon>Eukaryota</taxon>
        <taxon>Fungi</taxon>
        <taxon>Dikarya</taxon>
        <taxon>Ascomycota</taxon>
        <taxon>Pezizomycotina</taxon>
        <taxon>Dothideomycetes</taxon>
        <taxon>Dothideomycetidae</taxon>
        <taxon>Mycosphaerellales</taxon>
        <taxon>Teratosphaeriaceae</taxon>
        <taxon>Hortaea</taxon>
    </lineage>
</organism>
<dbReference type="AlphaFoldDB" id="A0A3M6YNH8"/>
<proteinExistence type="predicted"/>
<gene>
    <name evidence="2" type="ORF">D0868_06839</name>
    <name evidence="1" type="ORF">D0869_06878</name>
</gene>
<reference evidence="3 4" key="1">
    <citation type="journal article" date="2018" name="BMC Genomics">
        <title>Genomic evidence for intraspecific hybridization in a clonal and extremely halotolerant yeast.</title>
        <authorList>
            <person name="Gostincar C."/>
            <person name="Stajich J.E."/>
            <person name="Zupancic J."/>
            <person name="Zalar P."/>
            <person name="Gunde-Cimerman N."/>
        </authorList>
    </citation>
    <scope>NUCLEOTIDE SEQUENCE [LARGE SCALE GENOMIC DNA]</scope>
    <source>
        <strain evidence="2 4">EXF-6654</strain>
        <strain evidence="1 3">EXF-6656</strain>
    </source>
</reference>
<dbReference type="Proteomes" id="UP000282582">
    <property type="component" value="Unassembled WGS sequence"/>
</dbReference>
<dbReference type="EMBL" id="QWIK01000532">
    <property type="protein sequence ID" value="RMY04646.1"/>
    <property type="molecule type" value="Genomic_DNA"/>
</dbReference>